<dbReference type="SUPFAM" id="SSF53167">
    <property type="entry name" value="Purine and uridine phosphorylases"/>
    <property type="match status" value="1"/>
</dbReference>
<dbReference type="InterPro" id="IPR019963">
    <property type="entry name" value="FL_hydrolase_MqnB"/>
</dbReference>
<comment type="caution">
    <text evidence="3">The sequence shown here is derived from an EMBL/GenBank/DDBJ whole genome shotgun (WGS) entry which is preliminary data.</text>
</comment>
<evidence type="ECO:0000256" key="1">
    <source>
        <dbReference type="NCBIfam" id="TIGR03664"/>
    </source>
</evidence>
<protein>
    <recommendedName>
        <fullName evidence="1">Futalosine hydrolase</fullName>
        <ecNumber evidence="1">3.2.2.26</ecNumber>
    </recommendedName>
</protein>
<reference evidence="3 4" key="1">
    <citation type="submission" date="2019-02" db="EMBL/GenBank/DDBJ databases">
        <title>Deep-cultivation of Planctomycetes and their phenomic and genomic characterization uncovers novel biology.</title>
        <authorList>
            <person name="Wiegand S."/>
            <person name="Jogler M."/>
            <person name="Boedeker C."/>
            <person name="Pinto D."/>
            <person name="Vollmers J."/>
            <person name="Rivas-Marin E."/>
            <person name="Kohn T."/>
            <person name="Peeters S.H."/>
            <person name="Heuer A."/>
            <person name="Rast P."/>
            <person name="Oberbeckmann S."/>
            <person name="Bunk B."/>
            <person name="Jeske O."/>
            <person name="Meyerdierks A."/>
            <person name="Storesund J.E."/>
            <person name="Kallscheuer N."/>
            <person name="Luecker S."/>
            <person name="Lage O.M."/>
            <person name="Pohl T."/>
            <person name="Merkel B.J."/>
            <person name="Hornburger P."/>
            <person name="Mueller R.-W."/>
            <person name="Bruemmer F."/>
            <person name="Labrenz M."/>
            <person name="Spormann A.M."/>
            <person name="Op Den Camp H."/>
            <person name="Overmann J."/>
            <person name="Amann R."/>
            <person name="Jetten M.S.M."/>
            <person name="Mascher T."/>
            <person name="Medema M.H."/>
            <person name="Devos D.P."/>
            <person name="Kaster A.-K."/>
            <person name="Ovreas L."/>
            <person name="Rohde M."/>
            <person name="Galperin M.Y."/>
            <person name="Jogler C."/>
        </authorList>
    </citation>
    <scope>NUCLEOTIDE SEQUENCE [LARGE SCALE GENOMIC DNA]</scope>
    <source>
        <strain evidence="3 4">Pla100</strain>
    </source>
</reference>
<evidence type="ECO:0000259" key="2">
    <source>
        <dbReference type="Pfam" id="PF01048"/>
    </source>
</evidence>
<dbReference type="InterPro" id="IPR000845">
    <property type="entry name" value="Nucleoside_phosphorylase_d"/>
</dbReference>
<dbReference type="AlphaFoldDB" id="A0A5C6ATD6"/>
<dbReference type="Pfam" id="PF01048">
    <property type="entry name" value="PNP_UDP_1"/>
    <property type="match status" value="1"/>
</dbReference>
<dbReference type="EMBL" id="SJPM01000001">
    <property type="protein sequence ID" value="TWU03265.1"/>
    <property type="molecule type" value="Genomic_DNA"/>
</dbReference>
<dbReference type="InterPro" id="IPR035994">
    <property type="entry name" value="Nucleoside_phosphorylase_sf"/>
</dbReference>
<sequence length="241" mass="25713">MVANVSRPLLLVPTAMERERLIAAFAHRGGVGQWQIELCGFGVIAAAALTTRHLIRHRPDHVVLAGIAGTLHPDIAVGSAVWFSEVLCDGIGVGGEFGDPFISASELGWSQVNLPGAEDGNPIEISDRLPLMLPTTVTPDSSPLERASSLLTVCAASASPAMAACRRERARDQATADLVAEDMEGFAVATACRLANVPLSIIRGISNIAGDRDHRRWEIDLAIDRIAERLARDLPPFQTTV</sequence>
<keyword evidence="3" id="KW-0326">Glycosidase</keyword>
<dbReference type="GO" id="GO:0009234">
    <property type="term" value="P:menaquinone biosynthetic process"/>
    <property type="evidence" value="ECO:0007669"/>
    <property type="project" value="UniProtKB-UniRule"/>
</dbReference>
<organism evidence="3 4">
    <name type="scientific">Neorhodopirellula pilleata</name>
    <dbReference type="NCBI Taxonomy" id="2714738"/>
    <lineage>
        <taxon>Bacteria</taxon>
        <taxon>Pseudomonadati</taxon>
        <taxon>Planctomycetota</taxon>
        <taxon>Planctomycetia</taxon>
        <taxon>Pirellulales</taxon>
        <taxon>Pirellulaceae</taxon>
        <taxon>Neorhodopirellula</taxon>
    </lineage>
</organism>
<dbReference type="GO" id="GO:0009116">
    <property type="term" value="P:nucleoside metabolic process"/>
    <property type="evidence" value="ECO:0007669"/>
    <property type="project" value="InterPro"/>
</dbReference>
<name>A0A5C6ATD6_9BACT</name>
<proteinExistence type="predicted"/>
<dbReference type="GO" id="GO:0008782">
    <property type="term" value="F:adenosylhomocysteine nucleosidase activity"/>
    <property type="evidence" value="ECO:0007669"/>
    <property type="project" value="TreeGrafter"/>
</dbReference>
<dbReference type="PANTHER" id="PTHR46832">
    <property type="entry name" value="5'-METHYLTHIOADENOSINE/S-ADENOSYLHOMOCYSTEINE NUCLEOSIDASE"/>
    <property type="match status" value="1"/>
</dbReference>
<keyword evidence="4" id="KW-1185">Reference proteome</keyword>
<keyword evidence="3" id="KW-0378">Hydrolase</keyword>
<accession>A0A5C6ATD6</accession>
<dbReference type="GO" id="GO:0008930">
    <property type="term" value="F:methylthioadenosine nucleosidase activity"/>
    <property type="evidence" value="ECO:0007669"/>
    <property type="project" value="TreeGrafter"/>
</dbReference>
<dbReference type="GO" id="GO:0019284">
    <property type="term" value="P:L-methionine salvage from S-adenosylmethionine"/>
    <property type="evidence" value="ECO:0007669"/>
    <property type="project" value="TreeGrafter"/>
</dbReference>
<dbReference type="Gene3D" id="3.40.50.1580">
    <property type="entry name" value="Nucleoside phosphorylase domain"/>
    <property type="match status" value="1"/>
</dbReference>
<dbReference type="NCBIfam" id="TIGR03664">
    <property type="entry name" value="fut_nucase"/>
    <property type="match status" value="1"/>
</dbReference>
<gene>
    <name evidence="3" type="primary">mqnB</name>
    <name evidence="3" type="ORF">Pla100_01830</name>
</gene>
<dbReference type="PANTHER" id="PTHR46832:SF2">
    <property type="entry name" value="FUTALOSINE HYDROLASE"/>
    <property type="match status" value="1"/>
</dbReference>
<dbReference type="EC" id="3.2.2.26" evidence="1"/>
<feature type="domain" description="Nucleoside phosphorylase" evidence="2">
    <location>
        <begin position="37"/>
        <end position="231"/>
    </location>
</feature>
<evidence type="ECO:0000313" key="3">
    <source>
        <dbReference type="EMBL" id="TWU03265.1"/>
    </source>
</evidence>
<evidence type="ECO:0000313" key="4">
    <source>
        <dbReference type="Proteomes" id="UP000316213"/>
    </source>
</evidence>
<dbReference type="Proteomes" id="UP000316213">
    <property type="component" value="Unassembled WGS sequence"/>
</dbReference>
<dbReference type="GO" id="GO:0005829">
    <property type="term" value="C:cytosol"/>
    <property type="evidence" value="ECO:0007669"/>
    <property type="project" value="TreeGrafter"/>
</dbReference>